<keyword evidence="3" id="KW-1185">Reference proteome</keyword>
<sequence length="111" mass="11661">MSQVPPNAEPAEGALAEPASRATRLRIVAVWFAAVLAALLVGLLSSPERQLTWVPIAMLMLLFFTALMQLVEGRPEGFIHRFALSLTGAGVVMAIASGIFVLMGASASVTP</sequence>
<organism evidence="2 3">
    <name type="scientific">Gulosibacter faecalis</name>
    <dbReference type="NCBI Taxonomy" id="272240"/>
    <lineage>
        <taxon>Bacteria</taxon>
        <taxon>Bacillati</taxon>
        <taxon>Actinomycetota</taxon>
        <taxon>Actinomycetes</taxon>
        <taxon>Micrococcales</taxon>
        <taxon>Microbacteriaceae</taxon>
        <taxon>Gulosibacter</taxon>
    </lineage>
</organism>
<keyword evidence="1" id="KW-0812">Transmembrane</keyword>
<accession>A0ABW5UVH7</accession>
<feature type="transmembrane region" description="Helical" evidence="1">
    <location>
        <begin position="27"/>
        <end position="45"/>
    </location>
</feature>
<gene>
    <name evidence="2" type="ORF">ACFSW7_01020</name>
</gene>
<comment type="caution">
    <text evidence="2">The sequence shown here is derived from an EMBL/GenBank/DDBJ whole genome shotgun (WGS) entry which is preliminary data.</text>
</comment>
<evidence type="ECO:0000313" key="3">
    <source>
        <dbReference type="Proteomes" id="UP001597492"/>
    </source>
</evidence>
<name>A0ABW5UVH7_9MICO</name>
<dbReference type="EMBL" id="JBHUNE010000001">
    <property type="protein sequence ID" value="MFD2756958.1"/>
    <property type="molecule type" value="Genomic_DNA"/>
</dbReference>
<reference evidence="3" key="1">
    <citation type="journal article" date="2019" name="Int. J. Syst. Evol. Microbiol.">
        <title>The Global Catalogue of Microorganisms (GCM) 10K type strain sequencing project: providing services to taxonomists for standard genome sequencing and annotation.</title>
        <authorList>
            <consortium name="The Broad Institute Genomics Platform"/>
            <consortium name="The Broad Institute Genome Sequencing Center for Infectious Disease"/>
            <person name="Wu L."/>
            <person name="Ma J."/>
        </authorList>
    </citation>
    <scope>NUCLEOTIDE SEQUENCE [LARGE SCALE GENOMIC DNA]</scope>
    <source>
        <strain evidence="3">TISTR 1514</strain>
    </source>
</reference>
<keyword evidence="1" id="KW-0472">Membrane</keyword>
<dbReference type="RefSeq" id="WP_019618943.1">
    <property type="nucleotide sequence ID" value="NZ_JBHUNE010000001.1"/>
</dbReference>
<dbReference type="Proteomes" id="UP001597492">
    <property type="component" value="Unassembled WGS sequence"/>
</dbReference>
<feature type="transmembrane region" description="Helical" evidence="1">
    <location>
        <begin position="83"/>
        <end position="105"/>
    </location>
</feature>
<evidence type="ECO:0000256" key="1">
    <source>
        <dbReference type="SAM" id="Phobius"/>
    </source>
</evidence>
<feature type="transmembrane region" description="Helical" evidence="1">
    <location>
        <begin position="51"/>
        <end position="71"/>
    </location>
</feature>
<keyword evidence="1" id="KW-1133">Transmembrane helix</keyword>
<evidence type="ECO:0000313" key="2">
    <source>
        <dbReference type="EMBL" id="MFD2756958.1"/>
    </source>
</evidence>
<protein>
    <submittedName>
        <fullName evidence="2">Uncharacterized protein</fullName>
    </submittedName>
</protein>
<proteinExistence type="predicted"/>